<gene>
    <name evidence="1" type="ORF">PHYPA_006725</name>
</gene>
<name>A0A2K1KPX0_PHYPA</name>
<dbReference type="AlphaFoldDB" id="A0A2K1KPX0"/>
<protein>
    <submittedName>
        <fullName evidence="1 2">Uncharacterized protein</fullName>
    </submittedName>
</protein>
<dbReference type="EnsemblPlants" id="Pp3c4_25132V3.1">
    <property type="protein sequence ID" value="Pp3c4_25132V3.1"/>
    <property type="gene ID" value="Pp3c4_25132"/>
</dbReference>
<dbReference type="Proteomes" id="UP000006727">
    <property type="component" value="Chromosome 4"/>
</dbReference>
<dbReference type="EMBL" id="ABEU02000004">
    <property type="protein sequence ID" value="PNR55828.1"/>
    <property type="molecule type" value="Genomic_DNA"/>
</dbReference>
<evidence type="ECO:0000313" key="3">
    <source>
        <dbReference type="Proteomes" id="UP000006727"/>
    </source>
</evidence>
<dbReference type="Gramene" id="Pp3c4_25132V3.1">
    <property type="protein sequence ID" value="Pp3c4_25132V3.1"/>
    <property type="gene ID" value="Pp3c4_25132"/>
</dbReference>
<accession>A0A2K1KPX0</accession>
<reference evidence="1 3" key="2">
    <citation type="journal article" date="2018" name="Plant J.">
        <title>The Physcomitrella patens chromosome-scale assembly reveals moss genome structure and evolution.</title>
        <authorList>
            <person name="Lang D."/>
            <person name="Ullrich K.K."/>
            <person name="Murat F."/>
            <person name="Fuchs J."/>
            <person name="Jenkins J."/>
            <person name="Haas F.B."/>
            <person name="Piednoel M."/>
            <person name="Gundlach H."/>
            <person name="Van Bel M."/>
            <person name="Meyberg R."/>
            <person name="Vives C."/>
            <person name="Morata J."/>
            <person name="Symeonidi A."/>
            <person name="Hiss M."/>
            <person name="Muchero W."/>
            <person name="Kamisugi Y."/>
            <person name="Saleh O."/>
            <person name="Blanc G."/>
            <person name="Decker E.L."/>
            <person name="van Gessel N."/>
            <person name="Grimwood J."/>
            <person name="Hayes R.D."/>
            <person name="Graham S.W."/>
            <person name="Gunter L.E."/>
            <person name="McDaniel S.F."/>
            <person name="Hoernstein S.N.W."/>
            <person name="Larsson A."/>
            <person name="Li F.W."/>
            <person name="Perroud P.F."/>
            <person name="Phillips J."/>
            <person name="Ranjan P."/>
            <person name="Rokshar D.S."/>
            <person name="Rothfels C.J."/>
            <person name="Schneider L."/>
            <person name="Shu S."/>
            <person name="Stevenson D.W."/>
            <person name="Thummler F."/>
            <person name="Tillich M."/>
            <person name="Villarreal Aguilar J.C."/>
            <person name="Widiez T."/>
            <person name="Wong G.K."/>
            <person name="Wymore A."/>
            <person name="Zhang Y."/>
            <person name="Zimmer A.D."/>
            <person name="Quatrano R.S."/>
            <person name="Mayer K.F.X."/>
            <person name="Goodstein D."/>
            <person name="Casacuberta J.M."/>
            <person name="Vandepoele K."/>
            <person name="Reski R."/>
            <person name="Cuming A.C."/>
            <person name="Tuskan G.A."/>
            <person name="Maumus F."/>
            <person name="Salse J."/>
            <person name="Schmutz J."/>
            <person name="Rensing S.A."/>
        </authorList>
    </citation>
    <scope>NUCLEOTIDE SEQUENCE [LARGE SCALE GENOMIC DNA]</scope>
    <source>
        <strain evidence="2 3">cv. Gransden 2004</strain>
    </source>
</reference>
<dbReference type="InParanoid" id="A0A2K1KPX0"/>
<reference evidence="1 3" key="1">
    <citation type="journal article" date="2008" name="Science">
        <title>The Physcomitrella genome reveals evolutionary insights into the conquest of land by plants.</title>
        <authorList>
            <person name="Rensing S."/>
            <person name="Lang D."/>
            <person name="Zimmer A."/>
            <person name="Terry A."/>
            <person name="Salamov A."/>
            <person name="Shapiro H."/>
            <person name="Nishiyama T."/>
            <person name="Perroud P.-F."/>
            <person name="Lindquist E."/>
            <person name="Kamisugi Y."/>
            <person name="Tanahashi T."/>
            <person name="Sakakibara K."/>
            <person name="Fujita T."/>
            <person name="Oishi K."/>
            <person name="Shin-I T."/>
            <person name="Kuroki Y."/>
            <person name="Toyoda A."/>
            <person name="Suzuki Y."/>
            <person name="Hashimoto A."/>
            <person name="Yamaguchi K."/>
            <person name="Sugano A."/>
            <person name="Kohara Y."/>
            <person name="Fujiyama A."/>
            <person name="Anterola A."/>
            <person name="Aoki S."/>
            <person name="Ashton N."/>
            <person name="Barbazuk W.B."/>
            <person name="Barker E."/>
            <person name="Bennetzen J."/>
            <person name="Bezanilla M."/>
            <person name="Blankenship R."/>
            <person name="Cho S.H."/>
            <person name="Dutcher S."/>
            <person name="Estelle M."/>
            <person name="Fawcett J.A."/>
            <person name="Gundlach H."/>
            <person name="Hanada K."/>
            <person name="Heyl A."/>
            <person name="Hicks K.A."/>
            <person name="Hugh J."/>
            <person name="Lohr M."/>
            <person name="Mayer K."/>
            <person name="Melkozernov A."/>
            <person name="Murata T."/>
            <person name="Nelson D."/>
            <person name="Pils B."/>
            <person name="Prigge M."/>
            <person name="Reiss B."/>
            <person name="Renner T."/>
            <person name="Rombauts S."/>
            <person name="Rushton P."/>
            <person name="Sanderfoot A."/>
            <person name="Schween G."/>
            <person name="Shiu S.-H."/>
            <person name="Stueber K."/>
            <person name="Theodoulou F.L."/>
            <person name="Tu H."/>
            <person name="Van de Peer Y."/>
            <person name="Verrier P.J."/>
            <person name="Waters E."/>
            <person name="Wood A."/>
            <person name="Yang L."/>
            <person name="Cove D."/>
            <person name="Cuming A."/>
            <person name="Hasebe M."/>
            <person name="Lucas S."/>
            <person name="Mishler D.B."/>
            <person name="Reski R."/>
            <person name="Grigoriev I."/>
            <person name="Quatrano R.S."/>
            <person name="Boore J.L."/>
        </authorList>
    </citation>
    <scope>NUCLEOTIDE SEQUENCE [LARGE SCALE GENOMIC DNA]</scope>
    <source>
        <strain evidence="2 3">cv. Gransden 2004</strain>
    </source>
</reference>
<sequence length="116" mass="13252">MVDIRIRVARNDPAPVNTNWTICVPSTVKFHPLHPIRTPPRVRHSELKQVENLSILPRTKLQAQYQLSCDTLIPHKLTLGIRFSYWVSHTFVENLSEQLVQNFSSVSATSPVPKIT</sequence>
<proteinExistence type="predicted"/>
<organism evidence="1">
    <name type="scientific">Physcomitrium patens</name>
    <name type="common">Spreading-leaved earth moss</name>
    <name type="synonym">Physcomitrella patens</name>
    <dbReference type="NCBI Taxonomy" id="3218"/>
    <lineage>
        <taxon>Eukaryota</taxon>
        <taxon>Viridiplantae</taxon>
        <taxon>Streptophyta</taxon>
        <taxon>Embryophyta</taxon>
        <taxon>Bryophyta</taxon>
        <taxon>Bryophytina</taxon>
        <taxon>Bryopsida</taxon>
        <taxon>Funariidae</taxon>
        <taxon>Funariales</taxon>
        <taxon>Funariaceae</taxon>
        <taxon>Physcomitrium</taxon>
    </lineage>
</organism>
<evidence type="ECO:0000313" key="2">
    <source>
        <dbReference type="EnsemblPlants" id="Pp3c4_25132V3.1"/>
    </source>
</evidence>
<reference evidence="2" key="3">
    <citation type="submission" date="2020-12" db="UniProtKB">
        <authorList>
            <consortium name="EnsemblPlants"/>
        </authorList>
    </citation>
    <scope>IDENTIFICATION</scope>
</reference>
<keyword evidence="3" id="KW-1185">Reference proteome</keyword>
<evidence type="ECO:0000313" key="1">
    <source>
        <dbReference type="EMBL" id="PNR55828.1"/>
    </source>
</evidence>